<dbReference type="SUPFAM" id="SSF53850">
    <property type="entry name" value="Periplasmic binding protein-like II"/>
    <property type="match status" value="1"/>
</dbReference>
<dbReference type="PANTHER" id="PTHR42941">
    <property type="entry name" value="SLL1037 PROTEIN"/>
    <property type="match status" value="1"/>
</dbReference>
<evidence type="ECO:0000313" key="3">
    <source>
        <dbReference type="Proteomes" id="UP001596056"/>
    </source>
</evidence>
<dbReference type="RefSeq" id="WP_209837701.1">
    <property type="nucleotide sequence ID" value="NZ_JAGGJP010000002.1"/>
</dbReference>
<comment type="caution">
    <text evidence="2">The sequence shown here is derived from an EMBL/GenBank/DDBJ whole genome shotgun (WGS) entry which is preliminary data.</text>
</comment>
<proteinExistence type="predicted"/>
<dbReference type="PANTHER" id="PTHR42941:SF1">
    <property type="entry name" value="SLL1037 PROTEIN"/>
    <property type="match status" value="1"/>
</dbReference>
<name>A0ABW0S8W4_9RHOB</name>
<gene>
    <name evidence="2" type="ORF">ACFPOC_02865</name>
</gene>
<dbReference type="InterPro" id="IPR011852">
    <property type="entry name" value="TRAP_TAXI"/>
</dbReference>
<feature type="signal peptide" evidence="1">
    <location>
        <begin position="1"/>
        <end position="27"/>
    </location>
</feature>
<dbReference type="Pfam" id="PF16868">
    <property type="entry name" value="NMT1_3"/>
    <property type="match status" value="1"/>
</dbReference>
<keyword evidence="1" id="KW-0732">Signal</keyword>
<keyword evidence="3" id="KW-1185">Reference proteome</keyword>
<organism evidence="2 3">
    <name type="scientific">Rubellimicrobium aerolatum</name>
    <dbReference type="NCBI Taxonomy" id="490979"/>
    <lineage>
        <taxon>Bacteria</taxon>
        <taxon>Pseudomonadati</taxon>
        <taxon>Pseudomonadota</taxon>
        <taxon>Alphaproteobacteria</taxon>
        <taxon>Rhodobacterales</taxon>
        <taxon>Roseobacteraceae</taxon>
        <taxon>Rubellimicrobium</taxon>
    </lineage>
</organism>
<dbReference type="Gene3D" id="3.40.190.10">
    <property type="entry name" value="Periplasmic binding protein-like II"/>
    <property type="match status" value="2"/>
</dbReference>
<dbReference type="NCBIfam" id="TIGR02122">
    <property type="entry name" value="TRAP_TAXI"/>
    <property type="match status" value="1"/>
</dbReference>
<protein>
    <submittedName>
        <fullName evidence="2">TAXI family TRAP transporter solute-binding subunit</fullName>
    </submittedName>
</protein>
<sequence length="323" mass="32836">MGAGARGRWAAWAVAAAALLGSGGAAAQEMTVYSIGTADLDGGYWRVAEALCRLANEATGPRARCSPETTPGSIYNLLALRQGQLDLAIVQSDWQRAAWEGRPPLDAPMTELRSVLSLHEEQATLLARGGAGIAGFGDLRGRRLDLGPPASGRRATLAQLMAAFGIGAEDLAGTVELATASSLDQLCAGSIDAALLVVGHPSAAVARVLAECDVALVPVAGPELAGLLERGDLAASRVPAAAYGLAGPDRPTVAVRATVVARADADPVVVGAFVRAALRGLPRLRREEPLLAGLGPDAMRDAGLTAPLHPAAAAAFAGERSAD</sequence>
<reference evidence="3" key="1">
    <citation type="journal article" date="2019" name="Int. J. Syst. Evol. Microbiol.">
        <title>The Global Catalogue of Microorganisms (GCM) 10K type strain sequencing project: providing services to taxonomists for standard genome sequencing and annotation.</title>
        <authorList>
            <consortium name="The Broad Institute Genomics Platform"/>
            <consortium name="The Broad Institute Genome Sequencing Center for Infectious Disease"/>
            <person name="Wu L."/>
            <person name="Ma J."/>
        </authorList>
    </citation>
    <scope>NUCLEOTIDE SEQUENCE [LARGE SCALE GENOMIC DNA]</scope>
    <source>
        <strain evidence="3">KACC 11588</strain>
    </source>
</reference>
<feature type="chain" id="PRO_5047068313" evidence="1">
    <location>
        <begin position="28"/>
        <end position="323"/>
    </location>
</feature>
<dbReference type="EMBL" id="JBHSNA010000002">
    <property type="protein sequence ID" value="MFC5565353.1"/>
    <property type="molecule type" value="Genomic_DNA"/>
</dbReference>
<dbReference type="Proteomes" id="UP001596056">
    <property type="component" value="Unassembled WGS sequence"/>
</dbReference>
<evidence type="ECO:0000313" key="2">
    <source>
        <dbReference type="EMBL" id="MFC5565353.1"/>
    </source>
</evidence>
<accession>A0ABW0S8W4</accession>
<evidence type="ECO:0000256" key="1">
    <source>
        <dbReference type="SAM" id="SignalP"/>
    </source>
</evidence>